<accession>A0A3M9XY74</accession>
<name>A0A3M9XY74_9PEZI</name>
<evidence type="ECO:0000313" key="2">
    <source>
        <dbReference type="Proteomes" id="UP000267145"/>
    </source>
</evidence>
<proteinExistence type="predicted"/>
<reference evidence="1 2" key="1">
    <citation type="submission" date="2018-10" db="EMBL/GenBank/DDBJ databases">
        <title>Genome sequence of Verticillium nonalfalfae VnAa140.</title>
        <authorList>
            <person name="Stajich J.E."/>
            <person name="Kasson M.T."/>
        </authorList>
    </citation>
    <scope>NUCLEOTIDE SEQUENCE [LARGE SCALE GENOMIC DNA]</scope>
    <source>
        <strain evidence="1 2">VnAa140</strain>
    </source>
</reference>
<dbReference type="EMBL" id="RBVV01000191">
    <property type="protein sequence ID" value="RNJ52566.1"/>
    <property type="molecule type" value="Genomic_DNA"/>
</dbReference>
<dbReference type="AlphaFoldDB" id="A0A3M9XY74"/>
<evidence type="ECO:0000313" key="1">
    <source>
        <dbReference type="EMBL" id="RNJ52566.1"/>
    </source>
</evidence>
<organism evidence="1 2">
    <name type="scientific">Verticillium nonalfalfae</name>
    <dbReference type="NCBI Taxonomy" id="1051616"/>
    <lineage>
        <taxon>Eukaryota</taxon>
        <taxon>Fungi</taxon>
        <taxon>Dikarya</taxon>
        <taxon>Ascomycota</taxon>
        <taxon>Pezizomycotina</taxon>
        <taxon>Sordariomycetes</taxon>
        <taxon>Hypocreomycetidae</taxon>
        <taxon>Glomerellales</taxon>
        <taxon>Plectosphaerellaceae</taxon>
        <taxon>Verticillium</taxon>
    </lineage>
</organism>
<dbReference type="Proteomes" id="UP000267145">
    <property type="component" value="Unassembled WGS sequence"/>
</dbReference>
<gene>
    <name evidence="1" type="ORF">D7B24_003309</name>
</gene>
<dbReference type="GeneID" id="39606998"/>
<keyword evidence="2" id="KW-1185">Reference proteome</keyword>
<sequence length="161" mass="18372">MLLDAFHDLLVWNTEIFEQATRLEDVVVRLNNKRGLRGRPGRPEYTQVIGALVRAAVFLTEKHDRRHHLELEELSTLLRSCFQHHVPTPANVERLNDLVSDINAAELRTLEGELFGKICLATRNEIRQLISDEWKRELAALTAAGNVDRTHETCHDEGSMG</sequence>
<protein>
    <submittedName>
        <fullName evidence="1">Uncharacterized protein</fullName>
    </submittedName>
</protein>
<dbReference type="RefSeq" id="XP_028490724.1">
    <property type="nucleotide sequence ID" value="XM_028637501.1"/>
</dbReference>
<comment type="caution">
    <text evidence="1">The sequence shown here is derived from an EMBL/GenBank/DDBJ whole genome shotgun (WGS) entry which is preliminary data.</text>
</comment>